<dbReference type="Gene3D" id="3.10.310.70">
    <property type="match status" value="1"/>
</dbReference>
<dbReference type="GO" id="GO:0016787">
    <property type="term" value="F:hydrolase activity"/>
    <property type="evidence" value="ECO:0007669"/>
    <property type="project" value="UniProtKB-KW"/>
</dbReference>
<dbReference type="InterPro" id="IPR006311">
    <property type="entry name" value="TAT_signal"/>
</dbReference>
<dbReference type="SUPFAM" id="SSF51556">
    <property type="entry name" value="Metallo-dependent hydrolases"/>
    <property type="match status" value="1"/>
</dbReference>
<dbReference type="PANTHER" id="PTHR22642:SF2">
    <property type="entry name" value="PROTEIN LONG AFTER FAR-RED 3"/>
    <property type="match status" value="1"/>
</dbReference>
<evidence type="ECO:0000313" key="2">
    <source>
        <dbReference type="EMBL" id="MFC3228828.1"/>
    </source>
</evidence>
<dbReference type="PANTHER" id="PTHR22642">
    <property type="entry name" value="IMIDAZOLONEPROPIONASE"/>
    <property type="match status" value="1"/>
</dbReference>
<dbReference type="Gene3D" id="2.30.40.10">
    <property type="entry name" value="Urease, subunit C, domain 1"/>
    <property type="match status" value="1"/>
</dbReference>
<sequence>MRQAGNEPYDCFCCGPLVAELGRLGLLGRMPAGLHDRAPGPAPTASGGRWRSMQARRRFLQAAALLGGGAASAVLAGDAFPAGDGGLALAAAAAGAAAAHAGPETIIFSGGTVLPVDPAFSEAEALAIRGDRILGAGRLDDVRRLAGAGAQEVDLDGRTLLPGFIEPHMHFALLAGFGHWPDIGARNHATVDGALAALKAHAAKARPGEWIMARQFDPSLQAGPDALTVVELDRISDSSPVFVLNASVHLAYVNSRALEAAGITADTPDPVGGEYVRGPDGRPNGTIKGGAAHLPVLACNPALKDRDLMEVGLRVCGDANAVGVTTFCDQATGGLGARDELALYRRMAESGRLTARMRPSLFNDAGPAWDELGVACGDGDSLVRLTGWKIVADGSNQGYTGLQREPYFRTGRNGMAYIPQDRLVQAVSQRAAQGWQVVIHGNGDRAIDNILDAVDAAAAAGVDVPARRIRIEHCSILHDDQIARIRRHGISPSFLIGHVYYWGQAFRDDIFGPEKARLLDRTGACSAAGITWTVHSDATVTELNPLRCIHNTVTRQMWREPESVLAPEECVSVERAIRAVTRDAAWQCHSEHEIGSLEPGKFADLAILEEDPRKVDPARIKDIRVSETWMNGRQVWQG</sequence>
<dbReference type="PROSITE" id="PS51318">
    <property type="entry name" value="TAT"/>
    <property type="match status" value="1"/>
</dbReference>
<keyword evidence="2" id="KW-0378">Hydrolase</keyword>
<evidence type="ECO:0000313" key="3">
    <source>
        <dbReference type="Proteomes" id="UP001595528"/>
    </source>
</evidence>
<dbReference type="Proteomes" id="UP001595528">
    <property type="component" value="Unassembled WGS sequence"/>
</dbReference>
<feature type="domain" description="Amidohydrolase 3" evidence="1">
    <location>
        <begin position="151"/>
        <end position="635"/>
    </location>
</feature>
<dbReference type="Gene3D" id="3.20.20.140">
    <property type="entry name" value="Metal-dependent hydrolases"/>
    <property type="match status" value="1"/>
</dbReference>
<dbReference type="InterPro" id="IPR033932">
    <property type="entry name" value="YtcJ-like"/>
</dbReference>
<dbReference type="EC" id="3.5.-.-" evidence="2"/>
<dbReference type="InterPro" id="IPR011059">
    <property type="entry name" value="Metal-dep_hydrolase_composite"/>
</dbReference>
<dbReference type="SUPFAM" id="SSF51338">
    <property type="entry name" value="Composite domain of metallo-dependent hydrolases"/>
    <property type="match status" value="1"/>
</dbReference>
<protein>
    <submittedName>
        <fullName evidence="2">Amidohydrolase</fullName>
        <ecNumber evidence="2">3.5.-.-</ecNumber>
    </submittedName>
</protein>
<accession>A0ABV7L2I5</accession>
<dbReference type="InterPro" id="IPR032466">
    <property type="entry name" value="Metal_Hydrolase"/>
</dbReference>
<dbReference type="Pfam" id="PF07969">
    <property type="entry name" value="Amidohydro_3"/>
    <property type="match status" value="1"/>
</dbReference>
<proteinExistence type="predicted"/>
<dbReference type="InterPro" id="IPR013108">
    <property type="entry name" value="Amidohydro_3"/>
</dbReference>
<dbReference type="RefSeq" id="WP_379902306.1">
    <property type="nucleotide sequence ID" value="NZ_JBHRTR010000028.1"/>
</dbReference>
<keyword evidence="3" id="KW-1185">Reference proteome</keyword>
<comment type="caution">
    <text evidence="2">The sequence shown here is derived from an EMBL/GenBank/DDBJ whole genome shotgun (WGS) entry which is preliminary data.</text>
</comment>
<reference evidence="3" key="1">
    <citation type="journal article" date="2019" name="Int. J. Syst. Evol. Microbiol.">
        <title>The Global Catalogue of Microorganisms (GCM) 10K type strain sequencing project: providing services to taxonomists for standard genome sequencing and annotation.</title>
        <authorList>
            <consortium name="The Broad Institute Genomics Platform"/>
            <consortium name="The Broad Institute Genome Sequencing Center for Infectious Disease"/>
            <person name="Wu L."/>
            <person name="Ma J."/>
        </authorList>
    </citation>
    <scope>NUCLEOTIDE SEQUENCE [LARGE SCALE GENOMIC DNA]</scope>
    <source>
        <strain evidence="3">KCTC 42964</strain>
    </source>
</reference>
<name>A0ABV7L2I5_9PROT</name>
<evidence type="ECO:0000259" key="1">
    <source>
        <dbReference type="Pfam" id="PF07969"/>
    </source>
</evidence>
<dbReference type="EMBL" id="JBHRTR010000028">
    <property type="protein sequence ID" value="MFC3228828.1"/>
    <property type="molecule type" value="Genomic_DNA"/>
</dbReference>
<organism evidence="2 3">
    <name type="scientific">Marinibaculum pumilum</name>
    <dbReference type="NCBI Taxonomy" id="1766165"/>
    <lineage>
        <taxon>Bacteria</taxon>
        <taxon>Pseudomonadati</taxon>
        <taxon>Pseudomonadota</taxon>
        <taxon>Alphaproteobacteria</taxon>
        <taxon>Rhodospirillales</taxon>
        <taxon>Rhodospirillaceae</taxon>
        <taxon>Marinibaculum</taxon>
    </lineage>
</organism>
<dbReference type="CDD" id="cd01300">
    <property type="entry name" value="YtcJ_like"/>
    <property type="match status" value="1"/>
</dbReference>
<gene>
    <name evidence="2" type="ORF">ACFOGJ_16405</name>
</gene>